<dbReference type="KEGG" id="ngr:NAEGRDRAFT_48001"/>
<protein>
    <submittedName>
        <fullName evidence="2">Predicted protein</fullName>
    </submittedName>
</protein>
<dbReference type="Proteomes" id="UP000006671">
    <property type="component" value="Unassembled WGS sequence"/>
</dbReference>
<evidence type="ECO:0000313" key="2">
    <source>
        <dbReference type="EMBL" id="EFC45988.1"/>
    </source>
</evidence>
<dbReference type="RefSeq" id="XP_002678732.1">
    <property type="nucleotide sequence ID" value="XM_002678686.1"/>
</dbReference>
<dbReference type="EMBL" id="GG738860">
    <property type="protein sequence ID" value="EFC45988.1"/>
    <property type="molecule type" value="Genomic_DNA"/>
</dbReference>
<organism evidence="3">
    <name type="scientific">Naegleria gruberi</name>
    <name type="common">Amoeba</name>
    <dbReference type="NCBI Taxonomy" id="5762"/>
    <lineage>
        <taxon>Eukaryota</taxon>
        <taxon>Discoba</taxon>
        <taxon>Heterolobosea</taxon>
        <taxon>Tetramitia</taxon>
        <taxon>Eutetramitia</taxon>
        <taxon>Vahlkampfiidae</taxon>
        <taxon>Naegleria</taxon>
    </lineage>
</organism>
<keyword evidence="1" id="KW-0175">Coiled coil</keyword>
<evidence type="ECO:0000313" key="3">
    <source>
        <dbReference type="Proteomes" id="UP000006671"/>
    </source>
</evidence>
<name>D2VAP0_NAEGR</name>
<feature type="coiled-coil region" evidence="1">
    <location>
        <begin position="1"/>
        <end position="84"/>
    </location>
</feature>
<dbReference type="AlphaFoldDB" id="D2VAP0"/>
<dbReference type="OMA" id="FIRISDW"/>
<sequence length="191" mass="22519">MANIKQDNNKLKEDNKKLKEDNKKLITRVEVLEKDSKKLKEDNTKLKEVNKKLITRVEELEKDHKKLKEENKKLFTRVEELEKKDLLKVRANTLKELFRYLATKVASLVSPIVDATKPNWFNVMQSYCSSNIVIELPISLSALQELWSTYKILRFPRNYICQKQLDDNLALVSGDEKKAVQWYLDQTQNNH</sequence>
<gene>
    <name evidence="2" type="ORF">NAEGRDRAFT_48001</name>
</gene>
<dbReference type="VEuPathDB" id="AmoebaDB:NAEGRDRAFT_48001"/>
<proteinExistence type="predicted"/>
<dbReference type="InParanoid" id="D2VAP0"/>
<dbReference type="GeneID" id="8859181"/>
<accession>D2VAP0</accession>
<keyword evidence="3" id="KW-1185">Reference proteome</keyword>
<evidence type="ECO:0000256" key="1">
    <source>
        <dbReference type="SAM" id="Coils"/>
    </source>
</evidence>
<reference evidence="2 3" key="1">
    <citation type="journal article" date="2010" name="Cell">
        <title>The genome of Naegleria gruberi illuminates early eukaryotic versatility.</title>
        <authorList>
            <person name="Fritz-Laylin L.K."/>
            <person name="Prochnik S.E."/>
            <person name="Ginger M.L."/>
            <person name="Dacks J.B."/>
            <person name="Carpenter M.L."/>
            <person name="Field M.C."/>
            <person name="Kuo A."/>
            <person name="Paredez A."/>
            <person name="Chapman J."/>
            <person name="Pham J."/>
            <person name="Shu S."/>
            <person name="Neupane R."/>
            <person name="Cipriano M."/>
            <person name="Mancuso J."/>
            <person name="Tu H."/>
            <person name="Salamov A."/>
            <person name="Lindquist E."/>
            <person name="Shapiro H."/>
            <person name="Lucas S."/>
            <person name="Grigoriev I.V."/>
            <person name="Cande W.Z."/>
            <person name="Fulton C."/>
            <person name="Rokhsar D.S."/>
            <person name="Dawson S.C."/>
        </authorList>
    </citation>
    <scope>NUCLEOTIDE SEQUENCE [LARGE SCALE GENOMIC DNA]</scope>
    <source>
        <strain evidence="2 3">NEG-M</strain>
    </source>
</reference>